<feature type="domain" description="C2H2-type" evidence="10">
    <location>
        <begin position="318"/>
        <end position="345"/>
    </location>
</feature>
<keyword evidence="6" id="KW-0238">DNA-binding</keyword>
<dbReference type="GO" id="GO:0000978">
    <property type="term" value="F:RNA polymerase II cis-regulatory region sequence-specific DNA binding"/>
    <property type="evidence" value="ECO:0007669"/>
    <property type="project" value="TreeGrafter"/>
</dbReference>
<dbReference type="GO" id="GO:0031519">
    <property type="term" value="C:PcG protein complex"/>
    <property type="evidence" value="ECO:0007669"/>
    <property type="project" value="TreeGrafter"/>
</dbReference>
<evidence type="ECO:0000256" key="1">
    <source>
        <dbReference type="ARBA" id="ARBA00004123"/>
    </source>
</evidence>
<feature type="compositionally biased region" description="Polar residues" evidence="9">
    <location>
        <begin position="53"/>
        <end position="81"/>
    </location>
</feature>
<dbReference type="STRING" id="1965070.A0A3S3P652"/>
<dbReference type="Pfam" id="PF00096">
    <property type="entry name" value="zf-C2H2"/>
    <property type="match status" value="2"/>
</dbReference>
<evidence type="ECO:0000256" key="9">
    <source>
        <dbReference type="SAM" id="MobiDB-lite"/>
    </source>
</evidence>
<dbReference type="PROSITE" id="PS00028">
    <property type="entry name" value="ZINC_FINGER_C2H2_1"/>
    <property type="match status" value="7"/>
</dbReference>
<dbReference type="EMBL" id="NCKU01001142">
    <property type="protein sequence ID" value="RWS12990.1"/>
    <property type="molecule type" value="Genomic_DNA"/>
</dbReference>
<feature type="region of interest" description="Disordered" evidence="9">
    <location>
        <begin position="395"/>
        <end position="432"/>
    </location>
</feature>
<feature type="domain" description="C2H2-type" evidence="10">
    <location>
        <begin position="145"/>
        <end position="173"/>
    </location>
</feature>
<keyword evidence="7" id="KW-0539">Nucleus</keyword>
<comment type="caution">
    <text evidence="11">The sequence shown here is derived from an EMBL/GenBank/DDBJ whole genome shotgun (WGS) entry which is preliminary data.</text>
</comment>
<dbReference type="InterPro" id="IPR013087">
    <property type="entry name" value="Znf_C2H2_type"/>
</dbReference>
<reference evidence="11" key="2">
    <citation type="submission" date="2018-11" db="EMBL/GenBank/DDBJ databases">
        <title>Trombidioid mite genomics.</title>
        <authorList>
            <person name="Dong X."/>
        </authorList>
    </citation>
    <scope>NUCLEOTIDE SEQUENCE</scope>
    <source>
        <strain evidence="11">UoL-WK</strain>
    </source>
</reference>
<dbReference type="EMBL" id="NCKU01001143">
    <property type="protein sequence ID" value="RWS12982.1"/>
    <property type="molecule type" value="Genomic_DNA"/>
</dbReference>
<evidence type="ECO:0000256" key="6">
    <source>
        <dbReference type="ARBA" id="ARBA00023125"/>
    </source>
</evidence>
<dbReference type="Gene3D" id="3.30.160.60">
    <property type="entry name" value="Classic Zinc Finger"/>
    <property type="match status" value="4"/>
</dbReference>
<reference evidence="11 15" key="1">
    <citation type="journal article" date="2018" name="Gigascience">
        <title>Genomes of trombidid mites reveal novel predicted allergens and laterally-transferred genes associated with secondary metabolism.</title>
        <authorList>
            <person name="Dong X."/>
            <person name="Chaisiri K."/>
            <person name="Xia D."/>
            <person name="Armstrong S.D."/>
            <person name="Fang Y."/>
            <person name="Donnelly M.J."/>
            <person name="Kadowaki T."/>
            <person name="McGarry J.W."/>
            <person name="Darby A.C."/>
            <person name="Makepeace B.L."/>
        </authorList>
    </citation>
    <scope>NUCLEOTIDE SEQUENCE [LARGE SCALE GENOMIC DNA]</scope>
    <source>
        <strain evidence="11">UoL-WK</strain>
    </source>
</reference>
<evidence type="ECO:0000256" key="2">
    <source>
        <dbReference type="ARBA" id="ARBA00022723"/>
    </source>
</evidence>
<gene>
    <name evidence="12" type="ORF">B4U79_02841</name>
    <name evidence="11" type="ORF">B4U79_03851</name>
    <name evidence="13" type="ORF">B4U79_08943</name>
    <name evidence="14" type="ORF">B4U79_11151</name>
</gene>
<protein>
    <submittedName>
        <fullName evidence="11">Zinc finger protein OZF-like protein</fullName>
    </submittedName>
</protein>
<evidence type="ECO:0000259" key="10">
    <source>
        <dbReference type="PROSITE" id="PS50157"/>
    </source>
</evidence>
<dbReference type="Proteomes" id="UP000285301">
    <property type="component" value="Unassembled WGS sequence"/>
</dbReference>
<evidence type="ECO:0000313" key="14">
    <source>
        <dbReference type="EMBL" id="RWS14245.1"/>
    </source>
</evidence>
<evidence type="ECO:0000313" key="13">
    <source>
        <dbReference type="EMBL" id="RWS13660.1"/>
    </source>
</evidence>
<dbReference type="GO" id="GO:0005667">
    <property type="term" value="C:transcription regulator complex"/>
    <property type="evidence" value="ECO:0007669"/>
    <property type="project" value="TreeGrafter"/>
</dbReference>
<evidence type="ECO:0000313" key="15">
    <source>
        <dbReference type="Proteomes" id="UP000285301"/>
    </source>
</evidence>
<evidence type="ECO:0000256" key="3">
    <source>
        <dbReference type="ARBA" id="ARBA00022737"/>
    </source>
</evidence>
<dbReference type="FunFam" id="3.30.160.60:FF:000340">
    <property type="entry name" value="zinc finger protein 473 isoform X1"/>
    <property type="match status" value="1"/>
</dbReference>
<dbReference type="InterPro" id="IPR036236">
    <property type="entry name" value="Znf_C2H2_sf"/>
</dbReference>
<dbReference type="AlphaFoldDB" id="A0A3S3P652"/>
<dbReference type="EMBL" id="NCKU01000768">
    <property type="protein sequence ID" value="RWS14245.1"/>
    <property type="molecule type" value="Genomic_DNA"/>
</dbReference>
<feature type="compositionally biased region" description="Basic and acidic residues" evidence="9">
    <location>
        <begin position="116"/>
        <end position="128"/>
    </location>
</feature>
<feature type="region of interest" description="Disordered" evidence="9">
    <location>
        <begin position="35"/>
        <end position="137"/>
    </location>
</feature>
<dbReference type="FunFam" id="3.30.160.60:FF:001004">
    <property type="entry name" value="Zinc finger protein 426"/>
    <property type="match status" value="1"/>
</dbReference>
<dbReference type="PANTHER" id="PTHR14003">
    <property type="entry name" value="TRANSCRIPTIONAL REPRESSOR PROTEIN YY"/>
    <property type="match status" value="1"/>
</dbReference>
<feature type="compositionally biased region" description="Basic and acidic residues" evidence="9">
    <location>
        <begin position="84"/>
        <end position="97"/>
    </location>
</feature>
<name>A0A3S3P652_9ACAR</name>
<dbReference type="GO" id="GO:0000785">
    <property type="term" value="C:chromatin"/>
    <property type="evidence" value="ECO:0007669"/>
    <property type="project" value="TreeGrafter"/>
</dbReference>
<feature type="domain" description="C2H2-type" evidence="10">
    <location>
        <begin position="346"/>
        <end position="373"/>
    </location>
</feature>
<keyword evidence="4 8" id="KW-0863">Zinc-finger</keyword>
<feature type="compositionally biased region" description="Basic and acidic residues" evidence="9">
    <location>
        <begin position="35"/>
        <end position="45"/>
    </location>
</feature>
<proteinExistence type="predicted"/>
<accession>A0A3S3P652</accession>
<sequence>MEIITASNDETHFQASNAAHGLTANIGENEVKIETEKCNESRDEVKDEEIDSSNENMETVTALNDQTHSNAAHGLTANSGANEVKSKAKEFNGSKDEERDEEMNSSNDEANNEDENGSKCAEEGDQKQKGKGRGRRMTQITFLPSDCKLCGEKFSSDKALGYHIRDVHVVGKNNADSVKESDSKKETRHRYVRHGKGNWKVANPKRPYCCQTCGKRFMYESSLVHHQMVKHNQMVPIEGKEENESSNQVLPKLYSHTFQCDQCGKILMSKQSLITHFVSFHGTDHEKPFQCDICGQRYVSISSLVSHRRREHTGDKPYVCEHCGKAFTMSNRLKCHLRVHSDEKYYKCQDCSKEFKSCSAFRAHKDTHAGVMRHTCKFCGRKFLFQGNMIKHIRRRHPNGEKIESAPNHEDSNEDTSSLPPITPITASTPASDLISLPQNHFAANKEANSSITIPSQPHLPEMSQHHHQQQQQQQHQGITTVGHSVQPEIQFQVLPMSLPNQELFNGIAYHQQQPPPQPPNQHHQHIHQSATVQIQRTVAQEMRPNARNDMRTDLLAAGGCHYCDQHFPDIRLHLTDFHRIPIQKLDSTLPALVYY</sequence>
<dbReference type="SMART" id="SM00355">
    <property type="entry name" value="ZnF_C2H2"/>
    <property type="match status" value="7"/>
</dbReference>
<feature type="domain" description="C2H2-type" evidence="10">
    <location>
        <begin position="258"/>
        <end position="286"/>
    </location>
</feature>
<evidence type="ECO:0000313" key="12">
    <source>
        <dbReference type="EMBL" id="RWS12990.1"/>
    </source>
</evidence>
<dbReference type="SUPFAM" id="SSF57667">
    <property type="entry name" value="beta-beta-alpha zinc fingers"/>
    <property type="match status" value="4"/>
</dbReference>
<feature type="region of interest" description="Disordered" evidence="9">
    <location>
        <begin position="1"/>
        <end position="21"/>
    </location>
</feature>
<dbReference type="GO" id="GO:0008270">
    <property type="term" value="F:zinc ion binding"/>
    <property type="evidence" value="ECO:0007669"/>
    <property type="project" value="UniProtKB-KW"/>
</dbReference>
<feature type="compositionally biased region" description="Low complexity" evidence="9">
    <location>
        <begin position="416"/>
        <end position="432"/>
    </location>
</feature>
<feature type="compositionally biased region" description="Polar residues" evidence="9">
    <location>
        <begin position="1"/>
        <end position="17"/>
    </location>
</feature>
<keyword evidence="5" id="KW-0862">Zinc</keyword>
<comment type="subcellular location">
    <subcellularLocation>
        <location evidence="1">Nucleus</location>
    </subcellularLocation>
</comment>
<evidence type="ECO:0000256" key="8">
    <source>
        <dbReference type="PROSITE-ProRule" id="PRU00042"/>
    </source>
</evidence>
<evidence type="ECO:0000256" key="7">
    <source>
        <dbReference type="ARBA" id="ARBA00023242"/>
    </source>
</evidence>
<dbReference type="PANTHER" id="PTHR14003:SF19">
    <property type="entry name" value="YY2 TRANSCRIPTION FACTOR"/>
    <property type="match status" value="1"/>
</dbReference>
<dbReference type="PROSITE" id="PS50157">
    <property type="entry name" value="ZINC_FINGER_C2H2_2"/>
    <property type="match status" value="7"/>
</dbReference>
<keyword evidence="3" id="KW-0677">Repeat</keyword>
<evidence type="ECO:0000313" key="11">
    <source>
        <dbReference type="EMBL" id="RWS12982.1"/>
    </source>
</evidence>
<feature type="domain" description="C2H2-type" evidence="10">
    <location>
        <begin position="208"/>
        <end position="236"/>
    </location>
</feature>
<evidence type="ECO:0000256" key="4">
    <source>
        <dbReference type="ARBA" id="ARBA00022771"/>
    </source>
</evidence>
<keyword evidence="2" id="KW-0479">Metal-binding</keyword>
<dbReference type="GO" id="GO:0000981">
    <property type="term" value="F:DNA-binding transcription factor activity, RNA polymerase II-specific"/>
    <property type="evidence" value="ECO:0007669"/>
    <property type="project" value="TreeGrafter"/>
</dbReference>
<feature type="domain" description="C2H2-type" evidence="10">
    <location>
        <begin position="289"/>
        <end position="317"/>
    </location>
</feature>
<feature type="domain" description="C2H2-type" evidence="10">
    <location>
        <begin position="374"/>
        <end position="402"/>
    </location>
</feature>
<organism evidence="11 15">
    <name type="scientific">Dinothrombium tinctorium</name>
    <dbReference type="NCBI Taxonomy" id="1965070"/>
    <lineage>
        <taxon>Eukaryota</taxon>
        <taxon>Metazoa</taxon>
        <taxon>Ecdysozoa</taxon>
        <taxon>Arthropoda</taxon>
        <taxon>Chelicerata</taxon>
        <taxon>Arachnida</taxon>
        <taxon>Acari</taxon>
        <taxon>Acariformes</taxon>
        <taxon>Trombidiformes</taxon>
        <taxon>Prostigmata</taxon>
        <taxon>Anystina</taxon>
        <taxon>Parasitengona</taxon>
        <taxon>Trombidioidea</taxon>
        <taxon>Trombidiidae</taxon>
        <taxon>Dinothrombium</taxon>
    </lineage>
</organism>
<feature type="region of interest" description="Disordered" evidence="9">
    <location>
        <begin position="452"/>
        <end position="480"/>
    </location>
</feature>
<dbReference type="OrthoDB" id="6508756at2759"/>
<dbReference type="EMBL" id="NCKU01000925">
    <property type="protein sequence ID" value="RWS13660.1"/>
    <property type="molecule type" value="Genomic_DNA"/>
</dbReference>
<keyword evidence="15" id="KW-1185">Reference proteome</keyword>
<feature type="compositionally biased region" description="Basic and acidic residues" evidence="9">
    <location>
        <begin position="398"/>
        <end position="411"/>
    </location>
</feature>
<evidence type="ECO:0000256" key="5">
    <source>
        <dbReference type="ARBA" id="ARBA00022833"/>
    </source>
</evidence>